<feature type="region of interest" description="Disordered" evidence="1">
    <location>
        <begin position="83"/>
        <end position="106"/>
    </location>
</feature>
<proteinExistence type="predicted"/>
<dbReference type="GeneID" id="66077816"/>
<evidence type="ECO:0000256" key="1">
    <source>
        <dbReference type="SAM" id="MobiDB-lite"/>
    </source>
</evidence>
<name>A0A9P7S0L2_9AGAR</name>
<evidence type="ECO:0000313" key="3">
    <source>
        <dbReference type="Proteomes" id="UP001049176"/>
    </source>
</evidence>
<organism evidence="2 3">
    <name type="scientific">Marasmius oreades</name>
    <name type="common">fairy-ring Marasmius</name>
    <dbReference type="NCBI Taxonomy" id="181124"/>
    <lineage>
        <taxon>Eukaryota</taxon>
        <taxon>Fungi</taxon>
        <taxon>Dikarya</taxon>
        <taxon>Basidiomycota</taxon>
        <taxon>Agaricomycotina</taxon>
        <taxon>Agaricomycetes</taxon>
        <taxon>Agaricomycetidae</taxon>
        <taxon>Agaricales</taxon>
        <taxon>Marasmiineae</taxon>
        <taxon>Marasmiaceae</taxon>
        <taxon>Marasmius</taxon>
    </lineage>
</organism>
<dbReference type="KEGG" id="more:E1B28_008740"/>
<dbReference type="Proteomes" id="UP001049176">
    <property type="component" value="Chromosome 5"/>
</dbReference>
<dbReference type="AlphaFoldDB" id="A0A9P7S0L2"/>
<reference evidence="2" key="1">
    <citation type="journal article" date="2021" name="Genome Biol. Evol.">
        <title>The assembled and annotated genome of the fairy-ring fungus Marasmius oreades.</title>
        <authorList>
            <person name="Hiltunen M."/>
            <person name="Ament-Velasquez S.L."/>
            <person name="Johannesson H."/>
        </authorList>
    </citation>
    <scope>NUCLEOTIDE SEQUENCE</scope>
    <source>
        <strain evidence="2">03SP1</strain>
    </source>
</reference>
<gene>
    <name evidence="2" type="ORF">E1B28_008740</name>
</gene>
<dbReference type="EMBL" id="CM032185">
    <property type="protein sequence ID" value="KAG7092383.1"/>
    <property type="molecule type" value="Genomic_DNA"/>
</dbReference>
<feature type="region of interest" description="Disordered" evidence="1">
    <location>
        <begin position="1"/>
        <end position="20"/>
    </location>
</feature>
<keyword evidence="3" id="KW-1185">Reference proteome</keyword>
<feature type="compositionally biased region" description="Low complexity" evidence="1">
    <location>
        <begin position="1"/>
        <end position="15"/>
    </location>
</feature>
<evidence type="ECO:0000313" key="2">
    <source>
        <dbReference type="EMBL" id="KAG7092383.1"/>
    </source>
</evidence>
<sequence>MSFPAGSASSNSSRCTSEDWVQQASGLTIAAPLKIGGSVMATDTRNELIATPSSVSSKPQLTPLNTSFDSSLRGYPNHNAPMDGIQHDSTSVEHSASSESLPRAFPHIPPSISVQPPTPDMPAAHLIFTRSSTPLSDSSMSISTSPVSFTSSPLRRKFTMGPRADCEKCRLGVKGHSVHLD</sequence>
<accession>A0A9P7S0L2</accession>
<comment type="caution">
    <text evidence="2">The sequence shown here is derived from an EMBL/GenBank/DDBJ whole genome shotgun (WGS) entry which is preliminary data.</text>
</comment>
<dbReference type="RefSeq" id="XP_043008853.1">
    <property type="nucleotide sequence ID" value="XM_043153569.1"/>
</dbReference>
<protein>
    <submittedName>
        <fullName evidence="2">Uncharacterized protein</fullName>
    </submittedName>
</protein>
<dbReference type="OrthoDB" id="3200438at2759"/>